<name>A0A482WKZ7_LAOST</name>
<evidence type="ECO:0000313" key="3">
    <source>
        <dbReference type="Proteomes" id="UP000291343"/>
    </source>
</evidence>
<feature type="non-terminal residue" evidence="2">
    <location>
        <position position="1606"/>
    </location>
</feature>
<gene>
    <name evidence="2" type="ORF">LSTR_LSTR013704</name>
</gene>
<evidence type="ECO:0008006" key="4">
    <source>
        <dbReference type="Google" id="ProtNLM"/>
    </source>
</evidence>
<reference evidence="2 3" key="1">
    <citation type="journal article" date="2017" name="Gigascience">
        <title>Genome sequence of the small brown planthopper, Laodelphax striatellus.</title>
        <authorList>
            <person name="Zhu J."/>
            <person name="Jiang F."/>
            <person name="Wang X."/>
            <person name="Yang P."/>
            <person name="Bao Y."/>
            <person name="Zhao W."/>
            <person name="Wang W."/>
            <person name="Lu H."/>
            <person name="Wang Q."/>
            <person name="Cui N."/>
            <person name="Li J."/>
            <person name="Chen X."/>
            <person name="Luo L."/>
            <person name="Yu J."/>
            <person name="Kang L."/>
            <person name="Cui F."/>
        </authorList>
    </citation>
    <scope>NUCLEOTIDE SEQUENCE [LARGE SCALE GENOMIC DNA]</scope>
    <source>
        <strain evidence="2">Lst14</strain>
    </source>
</reference>
<accession>A0A482WKZ7</accession>
<feature type="compositionally biased region" description="Gly residues" evidence="1">
    <location>
        <begin position="50"/>
        <end position="92"/>
    </location>
</feature>
<feature type="region of interest" description="Disordered" evidence="1">
    <location>
        <begin position="1052"/>
        <end position="1095"/>
    </location>
</feature>
<dbReference type="OrthoDB" id="6484170at2759"/>
<sequence length="1606" mass="176331">MRSLYEAGITAQLTTPYAAYSVLHAQAGYSTFKRRLLAEVRREEGVASSNGGGTGGVFSSSGGGTGGVASSNGGGTGGVASSSGGGTGGVASSNGGGTGGMFSSSGGGTGGVATGLELICRLDDVYDFNVKVHLYTGFTVATDLLLVANIDPERVDMRCGWNGIPMGVSGVAHASGGERRPWYTDLDYSAMLYLPVEHYARTGAAVRLQYTDRMDLLARLEAADKRLGLKAQAMVWPEEGFARMTSSSAYSSSSSSSSTSSTSFVSSVMGEDASQQNFVVESEMEDDADYANNRLVIWRGVLEVDTVIYNTSSAILELDRRKKEENKHTRYNVQAAAELPFVSLQITDSLLIQNVVNVSNVLAVSSSHRWLRHASLVYEASGQLVGLSVASSQKPSAASRRFNATLHATLRSQLDQPINFTLGVNYTHAVAVSGGGAVWWSPLGVGSHRLQLAAKSPLLATDCRLDAGYTLDAAALDARLLVDVNRSLVDVSGTLVTDASAALLNASLALQIRSPHFDLSVCRLGLEKDFTQLERRVRAYLVLPPHAPPPTANASGAGSTQLRRYEASAGWHLAANYLQLNGALQTPSLTSLETQLQYNYDAMSDEYFVDAQGRAAPPHDARLRLTARLAAAQGTVDVSCVSSIDGLRAVRLRGRMLKDNSTGSGSSSDASAVQRFEAELGDSGDLRVEGWLTREPPRLEMRLLQRPEAEVGGGKRPDAGELVSVSVRLAGVQNRSLQFAALLQQLDDRVDITGDLETLVDQSRRFKLKTTSTYKGYEGVEVAGRLATHAISSHEITDDAAAALQDTNFTRHELTVEGGTNTEWLTTQFKWRSVADLASAKEHLSQGGRLEVDLKATQLSASTHLQWLWLWLTDIRLKGVASYTFKDLLKRDMHTELIMWNPNPNLSNTTLKTDISFNDKSWWLATNASLIKPTNHTFSFKIDLLPPQNAREVYSVEAKLDYRPDYTAFSHLLRYTTRSSRVCYETLSKVALADTTQTAVLVLRDASLHNSTNFYFNDSFVAEKTLDTSRVYNVLATSLLAANLETNLTYQKSDTPKDNLATSLPTDKHNLDTNSSTDKPNLATNSPTDEPNLTKTSPTHIVSCQLFYPHPKTILDAYIKFQDVNNLFAKLNSSTPFKNVSHISAVVRAETGPLLIHRYGEVLWSNNSAYVNYVHNVKWEKDVKVFNGLADVVFPLATKHYATLLYKIDNIEKDGQLWANGTSTLLYNNASLVLANFTRREATGGRLIQGVYDMRLINDELPLNVKYYHTHESWPEVNEGNQEKKEGVEGKRGGTGDNLAGKSGSDAVLAGKSVKDQILAGKDGGANEFLAGERGEQKQFLAGKRGEQKPFLAGKGGSDEVLAGKLGEDSENDRFLAGKSGSDEFLAGKLGEDSENDKFLARNSENKDSSHLLSKDRKQVLVYRDGEAARNFSGTFEVSRYRDDSRYYSVAAKHTARDIFLDLWLRDRRRRFTSSGRFVLKPEFWFRFELDVAYPARNFGLAGEYRLVERLLTADVQVKSNRTNKREKRFGAKLLWRTFKVAGKHSVQVLLEHPQFEQPVRVTGNFSHNQTRWFDVRGSVAYSMDRRRVLAVDGWMDNLSQGLRKW</sequence>
<feature type="compositionally biased region" description="Basic and acidic residues" evidence="1">
    <location>
        <begin position="1281"/>
        <end position="1294"/>
    </location>
</feature>
<comment type="caution">
    <text evidence="2">The sequence shown here is derived from an EMBL/GenBank/DDBJ whole genome shotgun (WGS) entry which is preliminary data.</text>
</comment>
<feature type="compositionally biased region" description="Polar residues" evidence="1">
    <location>
        <begin position="1072"/>
        <end position="1095"/>
    </location>
</feature>
<dbReference type="EMBL" id="QKKF02032393">
    <property type="protein sequence ID" value="RZF34217.1"/>
    <property type="molecule type" value="Genomic_DNA"/>
</dbReference>
<evidence type="ECO:0000256" key="1">
    <source>
        <dbReference type="SAM" id="MobiDB-lite"/>
    </source>
</evidence>
<proteinExistence type="predicted"/>
<dbReference type="STRING" id="195883.A0A482WKZ7"/>
<keyword evidence="3" id="KW-1185">Reference proteome</keyword>
<feature type="region of interest" description="Disordered" evidence="1">
    <location>
        <begin position="44"/>
        <end position="92"/>
    </location>
</feature>
<feature type="region of interest" description="Disordered" evidence="1">
    <location>
        <begin position="1276"/>
        <end position="1304"/>
    </location>
</feature>
<protein>
    <recommendedName>
        <fullName evidence="4">VWFD domain-containing protein</fullName>
    </recommendedName>
</protein>
<dbReference type="Proteomes" id="UP000291343">
    <property type="component" value="Unassembled WGS sequence"/>
</dbReference>
<organism evidence="2 3">
    <name type="scientific">Laodelphax striatellus</name>
    <name type="common">Small brown planthopper</name>
    <name type="synonym">Delphax striatella</name>
    <dbReference type="NCBI Taxonomy" id="195883"/>
    <lineage>
        <taxon>Eukaryota</taxon>
        <taxon>Metazoa</taxon>
        <taxon>Ecdysozoa</taxon>
        <taxon>Arthropoda</taxon>
        <taxon>Hexapoda</taxon>
        <taxon>Insecta</taxon>
        <taxon>Pterygota</taxon>
        <taxon>Neoptera</taxon>
        <taxon>Paraneoptera</taxon>
        <taxon>Hemiptera</taxon>
        <taxon>Auchenorrhyncha</taxon>
        <taxon>Fulgoroidea</taxon>
        <taxon>Delphacidae</taxon>
        <taxon>Criomorphinae</taxon>
        <taxon>Laodelphax</taxon>
    </lineage>
</organism>
<evidence type="ECO:0000313" key="2">
    <source>
        <dbReference type="EMBL" id="RZF34217.1"/>
    </source>
</evidence>
<dbReference type="InParanoid" id="A0A482WKZ7"/>